<dbReference type="Proteomes" id="UP000249341">
    <property type="component" value="Unassembled WGS sequence"/>
</dbReference>
<accession>A0A327Z3J9</accession>
<organism evidence="1 2">
    <name type="scientific">Actinoplanes lutulentus</name>
    <dbReference type="NCBI Taxonomy" id="1287878"/>
    <lineage>
        <taxon>Bacteria</taxon>
        <taxon>Bacillati</taxon>
        <taxon>Actinomycetota</taxon>
        <taxon>Actinomycetes</taxon>
        <taxon>Micromonosporales</taxon>
        <taxon>Micromonosporaceae</taxon>
        <taxon>Actinoplanes</taxon>
    </lineage>
</organism>
<gene>
    <name evidence="1" type="ORF">B0I29_117178</name>
</gene>
<name>A0A327Z3J9_9ACTN</name>
<dbReference type="AlphaFoldDB" id="A0A327Z3J9"/>
<dbReference type="OrthoDB" id="3297413at2"/>
<keyword evidence="2" id="KW-1185">Reference proteome</keyword>
<protein>
    <submittedName>
        <fullName evidence="1">Uncharacterized protein</fullName>
    </submittedName>
</protein>
<reference evidence="1 2" key="1">
    <citation type="submission" date="2018-06" db="EMBL/GenBank/DDBJ databases">
        <title>Genomic Encyclopedia of Type Strains, Phase III (KMG-III): the genomes of soil and plant-associated and newly described type strains.</title>
        <authorList>
            <person name="Whitman W."/>
        </authorList>
    </citation>
    <scope>NUCLEOTIDE SEQUENCE [LARGE SCALE GENOMIC DNA]</scope>
    <source>
        <strain evidence="1 2">CGMCC 4.7090</strain>
    </source>
</reference>
<evidence type="ECO:0000313" key="2">
    <source>
        <dbReference type="Proteomes" id="UP000249341"/>
    </source>
</evidence>
<sequence length="89" mass="9182">MTLDLRIGRAEALFASDLPQSRALGHAEVTAAIALTWVKHGGISGCAALMAAEYGDHPETAAARMRWALATVASVYPPVTTCAGSSAAR</sequence>
<dbReference type="RefSeq" id="WP_111652802.1">
    <property type="nucleotide sequence ID" value="NZ_JACHWI010000008.1"/>
</dbReference>
<dbReference type="EMBL" id="QLMJ01000017">
    <property type="protein sequence ID" value="RAK29852.1"/>
    <property type="molecule type" value="Genomic_DNA"/>
</dbReference>
<comment type="caution">
    <text evidence="1">The sequence shown here is derived from an EMBL/GenBank/DDBJ whole genome shotgun (WGS) entry which is preliminary data.</text>
</comment>
<proteinExistence type="predicted"/>
<evidence type="ECO:0000313" key="1">
    <source>
        <dbReference type="EMBL" id="RAK29852.1"/>
    </source>
</evidence>